<organism evidence="6 7">
    <name type="scientific">Albidovulum salinarum</name>
    <dbReference type="NCBI Taxonomy" id="2984153"/>
    <lineage>
        <taxon>Bacteria</taxon>
        <taxon>Pseudomonadati</taxon>
        <taxon>Pseudomonadota</taxon>
        <taxon>Alphaproteobacteria</taxon>
        <taxon>Rhodobacterales</taxon>
        <taxon>Paracoccaceae</taxon>
        <taxon>Albidovulum</taxon>
    </lineage>
</organism>
<dbReference type="Gene3D" id="3.40.190.10">
    <property type="entry name" value="Periplasmic binding protein-like II"/>
    <property type="match status" value="2"/>
</dbReference>
<evidence type="ECO:0000256" key="5">
    <source>
        <dbReference type="PIRNR" id="PIRNR019574"/>
    </source>
</evidence>
<name>A0ABT2WZV7_9RHOB</name>
<keyword evidence="4 5" id="KW-0574">Periplasm</keyword>
<evidence type="ECO:0000256" key="2">
    <source>
        <dbReference type="ARBA" id="ARBA00022448"/>
    </source>
</evidence>
<dbReference type="InterPro" id="IPR001188">
    <property type="entry name" value="Sperm_putr-bd"/>
</dbReference>
<reference evidence="6 7" key="1">
    <citation type="submission" date="2022-10" db="EMBL/GenBank/DDBJ databases">
        <title>Defluviimonas sp. nov., isolated from ocean surface sediments.</title>
        <authorList>
            <person name="He W."/>
            <person name="Wang L."/>
            <person name="Zhang D.-F."/>
        </authorList>
    </citation>
    <scope>NUCLEOTIDE SEQUENCE [LARGE SCALE GENOMIC DNA]</scope>
    <source>
        <strain evidence="6 7">WL0024</strain>
    </source>
</reference>
<evidence type="ECO:0000313" key="6">
    <source>
        <dbReference type="EMBL" id="MCU9847213.1"/>
    </source>
</evidence>
<keyword evidence="2 5" id="KW-0813">Transport</keyword>
<evidence type="ECO:0000256" key="1">
    <source>
        <dbReference type="ARBA" id="ARBA00004418"/>
    </source>
</evidence>
<dbReference type="Pfam" id="PF13416">
    <property type="entry name" value="SBP_bac_8"/>
    <property type="match status" value="1"/>
</dbReference>
<sequence length="380" mass="40014">MAKATRANSGTGATKVATPKTTLQGAVILGCAVLAASGAGAGELAIYNWADYFAADTIANYQAETGVEVALDYYDSNEVLETKLLAGGSGYDVVFPAAVNAEREFKAGGLLPVDPARLENYGNLNPDILAALDAVPGGRQLGVPYTWGTIGIAYNPALVAERIGDQPVDTLDLIFKPDLAGRLADCGIAMLDSPVEVVSVALNYLGADPYSEDPGELARARDLLAAATASVRYFSNQKATADLASGNICAALVYSGDAGIAQMRAEEAGSGVEVAYAIPREGTLMWIDLMAIPADSRRVDEAYAFIDYMLRPDVIADVTNTVFFANANAAADAHVDPAILADPGFYPPPETLARLFPDRSLDARPLRSRTRLWTEVKSGI</sequence>
<dbReference type="PANTHER" id="PTHR30222">
    <property type="entry name" value="SPERMIDINE/PUTRESCINE-BINDING PERIPLASMIC PROTEIN"/>
    <property type="match status" value="1"/>
</dbReference>
<keyword evidence="3" id="KW-0732">Signal</keyword>
<comment type="subcellular location">
    <subcellularLocation>
        <location evidence="1 5">Periplasm</location>
    </subcellularLocation>
</comment>
<dbReference type="PRINTS" id="PR00909">
    <property type="entry name" value="SPERMDNBNDNG"/>
</dbReference>
<gene>
    <name evidence="6" type="ORF">OEZ60_04265</name>
</gene>
<evidence type="ECO:0000256" key="4">
    <source>
        <dbReference type="ARBA" id="ARBA00022764"/>
    </source>
</evidence>
<dbReference type="PIRSF" id="PIRSF019574">
    <property type="entry name" value="Periplasmic_polyamine_BP"/>
    <property type="match status" value="1"/>
</dbReference>
<comment type="function">
    <text evidence="5">Required for the activity of the bacterial periplasmic transport system of putrescine.</text>
</comment>
<proteinExistence type="inferred from homology"/>
<evidence type="ECO:0000256" key="3">
    <source>
        <dbReference type="ARBA" id="ARBA00022729"/>
    </source>
</evidence>
<comment type="caution">
    <text evidence="6">The sequence shown here is derived from an EMBL/GenBank/DDBJ whole genome shotgun (WGS) entry which is preliminary data.</text>
</comment>
<dbReference type="InterPro" id="IPR006059">
    <property type="entry name" value="SBP"/>
</dbReference>
<accession>A0ABT2WZV7</accession>
<evidence type="ECO:0000313" key="7">
    <source>
        <dbReference type="Proteomes" id="UP001209535"/>
    </source>
</evidence>
<protein>
    <recommendedName>
        <fullName evidence="5">Putrescine-binding periplasmic protein</fullName>
    </recommendedName>
</protein>
<comment type="similarity">
    <text evidence="5">Belongs to the bacterial solute-binding protein PotD/PotF family.</text>
</comment>
<dbReference type="SUPFAM" id="SSF53850">
    <property type="entry name" value="Periplasmic binding protein-like II"/>
    <property type="match status" value="1"/>
</dbReference>
<dbReference type="Proteomes" id="UP001209535">
    <property type="component" value="Unassembled WGS sequence"/>
</dbReference>
<dbReference type="EMBL" id="JAOVQO010000003">
    <property type="protein sequence ID" value="MCU9847213.1"/>
    <property type="molecule type" value="Genomic_DNA"/>
</dbReference>
<dbReference type="PANTHER" id="PTHR30222:SF12">
    <property type="entry name" value="NORSPERMIDINE SENSOR"/>
    <property type="match status" value="1"/>
</dbReference>
<dbReference type="PROSITE" id="PS51257">
    <property type="entry name" value="PROKAR_LIPOPROTEIN"/>
    <property type="match status" value="1"/>
</dbReference>
<dbReference type="RefSeq" id="WP_263333553.1">
    <property type="nucleotide sequence ID" value="NZ_JAOVQO010000003.1"/>
</dbReference>
<keyword evidence="7" id="KW-1185">Reference proteome</keyword>